<dbReference type="EMBL" id="BOMV01000069">
    <property type="protein sequence ID" value="GIE99054.1"/>
    <property type="molecule type" value="Genomic_DNA"/>
</dbReference>
<evidence type="ECO:0000256" key="4">
    <source>
        <dbReference type="ARBA" id="ARBA00022825"/>
    </source>
</evidence>
<keyword evidence="6" id="KW-1185">Reference proteome</keyword>
<dbReference type="PANTHER" id="PTHR20842">
    <property type="entry name" value="PROTEASE S51 ALPHA-ASPARTYL DIPEPTIDASE"/>
    <property type="match status" value="1"/>
</dbReference>
<evidence type="ECO:0000256" key="2">
    <source>
        <dbReference type="ARBA" id="ARBA00022670"/>
    </source>
</evidence>
<dbReference type="AlphaFoldDB" id="A0A919MXU9"/>
<gene>
    <name evidence="5" type="ORF">Ari01nite_65190</name>
</gene>
<evidence type="ECO:0000256" key="3">
    <source>
        <dbReference type="ARBA" id="ARBA00022801"/>
    </source>
</evidence>
<evidence type="ECO:0000256" key="1">
    <source>
        <dbReference type="ARBA" id="ARBA00006534"/>
    </source>
</evidence>
<name>A0A919MXU9_9ACTN</name>
<evidence type="ECO:0000313" key="6">
    <source>
        <dbReference type="Proteomes" id="UP000636960"/>
    </source>
</evidence>
<dbReference type="GO" id="GO:0006508">
    <property type="term" value="P:proteolysis"/>
    <property type="evidence" value="ECO:0007669"/>
    <property type="project" value="UniProtKB-KW"/>
</dbReference>
<proteinExistence type="inferred from homology"/>
<dbReference type="SUPFAM" id="SSF52317">
    <property type="entry name" value="Class I glutamine amidotransferase-like"/>
    <property type="match status" value="1"/>
</dbReference>
<dbReference type="Proteomes" id="UP000636960">
    <property type="component" value="Unassembled WGS sequence"/>
</dbReference>
<comment type="similarity">
    <text evidence="1">Belongs to the peptidase S51 family.</text>
</comment>
<dbReference type="PANTHER" id="PTHR20842:SF0">
    <property type="entry name" value="ALPHA-ASPARTYL DIPEPTIDASE"/>
    <property type="match status" value="1"/>
</dbReference>
<dbReference type="GO" id="GO:0008236">
    <property type="term" value="F:serine-type peptidase activity"/>
    <property type="evidence" value="ECO:0007669"/>
    <property type="project" value="UniProtKB-KW"/>
</dbReference>
<dbReference type="CDD" id="cd03146">
    <property type="entry name" value="GAT1_Peptidase_E"/>
    <property type="match status" value="1"/>
</dbReference>
<sequence>MTADAPTILAASAGFVPDRRGGVRPGPIHRFAADLAGANPARAGANPARHGANPARPGAAQTRICLLAQATGDPAGLIATCYAAFAGTEFAMSHLQLFPMPNVADVRAHLLGQDVIWVEGGSVANLCAVWRAHGLDEILYEAWRAGVVLAGISAGSICWHRGGCTDSYGPELRGFTDGLGWLPYSNGVHYDNESQRRPTMHRLIGDGTLPDGYATDDGAALLYRDTRLVEAVAGRPGPRAYELRRAADGTVIETALPTRVLGYEA</sequence>
<reference evidence="5" key="1">
    <citation type="submission" date="2021-01" db="EMBL/GenBank/DDBJ databases">
        <title>Whole genome shotgun sequence of Actinoplanes rishiriensis NBRC 108556.</title>
        <authorList>
            <person name="Komaki H."/>
            <person name="Tamura T."/>
        </authorList>
    </citation>
    <scope>NUCLEOTIDE SEQUENCE</scope>
    <source>
        <strain evidence="5">NBRC 108556</strain>
    </source>
</reference>
<keyword evidence="4" id="KW-0720">Serine protease</keyword>
<organism evidence="5 6">
    <name type="scientific">Paractinoplanes rishiriensis</name>
    <dbReference type="NCBI Taxonomy" id="1050105"/>
    <lineage>
        <taxon>Bacteria</taxon>
        <taxon>Bacillati</taxon>
        <taxon>Actinomycetota</taxon>
        <taxon>Actinomycetes</taxon>
        <taxon>Micromonosporales</taxon>
        <taxon>Micromonosporaceae</taxon>
        <taxon>Paractinoplanes</taxon>
    </lineage>
</organism>
<comment type="caution">
    <text evidence="5">The sequence shown here is derived from an EMBL/GenBank/DDBJ whole genome shotgun (WGS) entry which is preliminary data.</text>
</comment>
<dbReference type="Pfam" id="PF03575">
    <property type="entry name" value="Peptidase_S51"/>
    <property type="match status" value="1"/>
</dbReference>
<evidence type="ECO:0000313" key="5">
    <source>
        <dbReference type="EMBL" id="GIE99054.1"/>
    </source>
</evidence>
<keyword evidence="2" id="KW-0645">Protease</keyword>
<dbReference type="RefSeq" id="WP_203786064.1">
    <property type="nucleotide sequence ID" value="NZ_BOMV01000069.1"/>
</dbReference>
<dbReference type="InterPro" id="IPR005320">
    <property type="entry name" value="Peptidase_S51"/>
</dbReference>
<dbReference type="Gene3D" id="3.40.50.880">
    <property type="match status" value="1"/>
</dbReference>
<protein>
    <submittedName>
        <fullName evidence="5">Peptidase E</fullName>
    </submittedName>
</protein>
<keyword evidence="3" id="KW-0378">Hydrolase</keyword>
<accession>A0A919MXU9</accession>
<dbReference type="InterPro" id="IPR029062">
    <property type="entry name" value="Class_I_gatase-like"/>
</dbReference>